<feature type="transmembrane region" description="Helical" evidence="2">
    <location>
        <begin position="58"/>
        <end position="82"/>
    </location>
</feature>
<gene>
    <name evidence="3" type="ORF">CORC01_01150</name>
</gene>
<dbReference type="RefSeq" id="XP_022480567.1">
    <property type="nucleotide sequence ID" value="XM_022612806.1"/>
</dbReference>
<keyword evidence="2" id="KW-0812">Transmembrane</keyword>
<keyword evidence="2" id="KW-1133">Transmembrane helix</keyword>
<accession>A0A1G4BPN6</accession>
<dbReference type="OrthoDB" id="10487274at2759"/>
<reference evidence="3 4" key="1">
    <citation type="submission" date="2016-09" db="EMBL/GenBank/DDBJ databases">
        <authorList>
            <person name="Capua I."/>
            <person name="De Benedictis P."/>
            <person name="Joannis T."/>
            <person name="Lombin L.H."/>
            <person name="Cattoli G."/>
        </authorList>
    </citation>
    <scope>NUCLEOTIDE SEQUENCE [LARGE SCALE GENOMIC DNA]</scope>
    <source>
        <strain evidence="3 4">IMI 309357</strain>
    </source>
</reference>
<protein>
    <submittedName>
        <fullName evidence="3">Uncharacterized protein</fullName>
    </submittedName>
</protein>
<evidence type="ECO:0000256" key="1">
    <source>
        <dbReference type="SAM" id="MobiDB-lite"/>
    </source>
</evidence>
<dbReference type="Proteomes" id="UP000176998">
    <property type="component" value="Unassembled WGS sequence"/>
</dbReference>
<organism evidence="3 4">
    <name type="scientific">Colletotrichum orchidophilum</name>
    <dbReference type="NCBI Taxonomy" id="1209926"/>
    <lineage>
        <taxon>Eukaryota</taxon>
        <taxon>Fungi</taxon>
        <taxon>Dikarya</taxon>
        <taxon>Ascomycota</taxon>
        <taxon>Pezizomycotina</taxon>
        <taxon>Sordariomycetes</taxon>
        <taxon>Hypocreomycetidae</taxon>
        <taxon>Glomerellales</taxon>
        <taxon>Glomerellaceae</taxon>
        <taxon>Colletotrichum</taxon>
    </lineage>
</organism>
<name>A0A1G4BPN6_9PEZI</name>
<feature type="region of interest" description="Disordered" evidence="1">
    <location>
        <begin position="1"/>
        <end position="31"/>
    </location>
</feature>
<evidence type="ECO:0000256" key="2">
    <source>
        <dbReference type="SAM" id="Phobius"/>
    </source>
</evidence>
<sequence>MQAAKREREREREGGFKLQAEAPGRKAESPRLQGIKGWDECMERSGMGTSLYALHHKVTVLCLVWLVAMESSGIISGFWAGWKQKQRYLTPYGRWESGREDRHWST</sequence>
<proteinExistence type="predicted"/>
<dbReference type="GeneID" id="34554316"/>
<keyword evidence="2" id="KW-0472">Membrane</keyword>
<evidence type="ECO:0000313" key="3">
    <source>
        <dbReference type="EMBL" id="OHF03431.1"/>
    </source>
</evidence>
<comment type="caution">
    <text evidence="3">The sequence shown here is derived from an EMBL/GenBank/DDBJ whole genome shotgun (WGS) entry which is preliminary data.</text>
</comment>
<keyword evidence="4" id="KW-1185">Reference proteome</keyword>
<feature type="compositionally biased region" description="Basic and acidic residues" evidence="1">
    <location>
        <begin position="1"/>
        <end position="15"/>
    </location>
</feature>
<dbReference type="AlphaFoldDB" id="A0A1G4BPN6"/>
<dbReference type="EMBL" id="MJBS01000006">
    <property type="protein sequence ID" value="OHF03431.1"/>
    <property type="molecule type" value="Genomic_DNA"/>
</dbReference>
<evidence type="ECO:0000313" key="4">
    <source>
        <dbReference type="Proteomes" id="UP000176998"/>
    </source>
</evidence>